<organism evidence="2 3">
    <name type="scientific">Jeotgalicoccus aerolatus</name>
    <dbReference type="NCBI Taxonomy" id="709510"/>
    <lineage>
        <taxon>Bacteria</taxon>
        <taxon>Bacillati</taxon>
        <taxon>Bacillota</taxon>
        <taxon>Bacilli</taxon>
        <taxon>Bacillales</taxon>
        <taxon>Staphylococcaceae</taxon>
        <taxon>Jeotgalicoccus</taxon>
    </lineage>
</organism>
<reference evidence="3" key="1">
    <citation type="submission" date="2016-10" db="EMBL/GenBank/DDBJ databases">
        <authorList>
            <person name="Varghese N."/>
            <person name="Submissions S."/>
        </authorList>
    </citation>
    <scope>NUCLEOTIDE SEQUENCE [LARGE SCALE GENOMIC DNA]</scope>
    <source>
        <strain evidence="3">CGMCC 1.8911</strain>
    </source>
</reference>
<protein>
    <recommendedName>
        <fullName evidence="1">Type ISP restriction-modification enzyme LLaBIII C-terminal specificity domain-containing protein</fullName>
    </recommendedName>
</protein>
<dbReference type="RefSeq" id="WP_092599858.1">
    <property type="nucleotide sequence ID" value="NZ_FNFI01000014.1"/>
</dbReference>
<accession>A0A1G9E5J4</accession>
<dbReference type="InterPro" id="IPR041635">
    <property type="entry name" value="Type_ISP_LLaBIII_C"/>
</dbReference>
<dbReference type="AlphaFoldDB" id="A0A1G9E5J4"/>
<dbReference type="EMBL" id="FNFI01000014">
    <property type="protein sequence ID" value="SDK71373.1"/>
    <property type="molecule type" value="Genomic_DNA"/>
</dbReference>
<dbReference type="OrthoDB" id="9758243at2"/>
<evidence type="ECO:0000313" key="2">
    <source>
        <dbReference type="EMBL" id="SDK71373.1"/>
    </source>
</evidence>
<evidence type="ECO:0000259" key="1">
    <source>
        <dbReference type="Pfam" id="PF18135"/>
    </source>
</evidence>
<dbReference type="Proteomes" id="UP000242700">
    <property type="component" value="Unassembled WGS sequence"/>
</dbReference>
<feature type="domain" description="Type ISP restriction-modification enzyme LLaBIII C-terminal specificity" evidence="1">
    <location>
        <begin position="1"/>
        <end position="198"/>
    </location>
</feature>
<dbReference type="Pfam" id="PF18135">
    <property type="entry name" value="Type_ISP_C"/>
    <property type="match status" value="1"/>
</dbReference>
<sequence>MVTKYIPNLDMMEKGQGFPEILPSDSDGMFNISNSNVNEELCNELNISSDDAFCYVYAVLHSKEYRERYAHDLRKQLPRIPYFKNKSKFIEIGRKLIALHLNYEELEKYQDVTIKMKQNPSFRVEKMKHPKRNQIDTIIYNSDITIEDIPEKAYEYIVNGRPAVEWIIDQYRIKKDRNSGLIDDPNDYSTDQKYIFDLLLKIINLSIQSVDLINDLPSLEIIE</sequence>
<gene>
    <name evidence="2" type="ORF">SAMN05216187_11454</name>
</gene>
<name>A0A1G9E5J4_9STAP</name>
<evidence type="ECO:0000313" key="3">
    <source>
        <dbReference type="Proteomes" id="UP000242700"/>
    </source>
</evidence>
<proteinExistence type="predicted"/>